<evidence type="ECO:0000256" key="12">
    <source>
        <dbReference type="RuleBase" id="RU003661"/>
    </source>
</evidence>
<evidence type="ECO:0000313" key="14">
    <source>
        <dbReference type="EMBL" id="UPL66066.1"/>
    </source>
</evidence>
<evidence type="ECO:0000256" key="8">
    <source>
        <dbReference type="ARBA" id="ARBA00022989"/>
    </source>
</evidence>
<dbReference type="EMBL" id="MW619706">
    <property type="protein sequence ID" value="UPL66066.1"/>
    <property type="molecule type" value="Genomic_DNA"/>
</dbReference>
<evidence type="ECO:0000256" key="11">
    <source>
        <dbReference type="ARBA" id="ARBA00023136"/>
    </source>
</evidence>
<dbReference type="AlphaFoldDB" id="A0A8T9ZY92"/>
<comment type="subcellular location">
    <subcellularLocation>
        <location evidence="1 12">Mitochondrion membrane</location>
        <topology evidence="1 12">Single-pass membrane protein</topology>
    </subcellularLocation>
</comment>
<keyword evidence="9 12" id="KW-0406">Ion transport</keyword>
<keyword evidence="4 12" id="KW-0813">Transport</keyword>
<accession>A0A8T9ZY92</accession>
<evidence type="ECO:0000256" key="7">
    <source>
        <dbReference type="ARBA" id="ARBA00022781"/>
    </source>
</evidence>
<keyword evidence="7 12" id="KW-0375">Hydrogen ion transport</keyword>
<proteinExistence type="inferred from homology"/>
<dbReference type="GO" id="GO:0031966">
    <property type="term" value="C:mitochondrial membrane"/>
    <property type="evidence" value="ECO:0007669"/>
    <property type="project" value="UniProtKB-SubCell"/>
</dbReference>
<evidence type="ECO:0000256" key="13">
    <source>
        <dbReference type="SAM" id="Phobius"/>
    </source>
</evidence>
<dbReference type="GO" id="GO:0045259">
    <property type="term" value="C:proton-transporting ATP synthase complex"/>
    <property type="evidence" value="ECO:0007669"/>
    <property type="project" value="UniProtKB-KW"/>
</dbReference>
<geneLocation type="mitochondrion" evidence="14"/>
<evidence type="ECO:0000256" key="1">
    <source>
        <dbReference type="ARBA" id="ARBA00004304"/>
    </source>
</evidence>
<dbReference type="Pfam" id="PF00895">
    <property type="entry name" value="ATP-synt_8"/>
    <property type="match status" value="1"/>
</dbReference>
<evidence type="ECO:0000256" key="4">
    <source>
        <dbReference type="ARBA" id="ARBA00022448"/>
    </source>
</evidence>
<evidence type="ECO:0000256" key="10">
    <source>
        <dbReference type="ARBA" id="ARBA00023128"/>
    </source>
</evidence>
<comment type="subunit">
    <text evidence="3">F-type ATPases have 2 components, CF(1) - the catalytic core - and CF(0) - the membrane proton channel.</text>
</comment>
<keyword evidence="8 13" id="KW-1133">Transmembrane helix</keyword>
<evidence type="ECO:0000256" key="9">
    <source>
        <dbReference type="ARBA" id="ARBA00023065"/>
    </source>
</evidence>
<organism evidence="14">
    <name type="scientific">Oxycarenus lugubris</name>
    <dbReference type="NCBI Taxonomy" id="2813423"/>
    <lineage>
        <taxon>Eukaryota</taxon>
        <taxon>Metazoa</taxon>
        <taxon>Ecdysozoa</taxon>
        <taxon>Arthropoda</taxon>
        <taxon>Hexapoda</taxon>
        <taxon>Insecta</taxon>
        <taxon>Pterygota</taxon>
        <taxon>Neoptera</taxon>
        <taxon>Paraneoptera</taxon>
        <taxon>Hemiptera</taxon>
        <taxon>Heteroptera</taxon>
        <taxon>Panheteroptera</taxon>
        <taxon>Pentatomomorpha</taxon>
        <taxon>Lygaeoidea</taxon>
        <taxon>Oxycarenidae</taxon>
        <taxon>Oxycarenus</taxon>
    </lineage>
</organism>
<dbReference type="GO" id="GO:0015078">
    <property type="term" value="F:proton transmembrane transporter activity"/>
    <property type="evidence" value="ECO:0007669"/>
    <property type="project" value="InterPro"/>
</dbReference>
<keyword evidence="6 12" id="KW-0812">Transmembrane</keyword>
<evidence type="ECO:0000256" key="2">
    <source>
        <dbReference type="ARBA" id="ARBA00008892"/>
    </source>
</evidence>
<evidence type="ECO:0000256" key="3">
    <source>
        <dbReference type="ARBA" id="ARBA00011291"/>
    </source>
</evidence>
<name>A0A8T9ZY92_9HEMI</name>
<reference evidence="14" key="1">
    <citation type="journal article" date="2022" name="Cladistics">
        <title>Diversification of the phytophagous lineages of true bugs (Insecta: Hemiptera: Heteroptera) shortly after that of the flowering plants.</title>
        <authorList>
            <person name="Ye F."/>
            <person name="Kment P."/>
            <person name="Redei D."/>
            <person name="Luo J.Y."/>
            <person name="Wang Y.H."/>
            <person name="Kuechler S.M."/>
            <person name="Zhang W.W."/>
            <person name="Chen P.P."/>
            <person name="Wu H.Y."/>
            <person name="Wu Y.Z."/>
            <person name="Sun X.Y."/>
            <person name="Ding L."/>
            <person name="Wang Y.R."/>
            <person name="Xie Q."/>
        </authorList>
    </citation>
    <scope>NUCLEOTIDE SEQUENCE</scope>
</reference>
<dbReference type="InterPro" id="IPR001421">
    <property type="entry name" value="ATP8_metazoa"/>
</dbReference>
<dbReference type="GO" id="GO:0015986">
    <property type="term" value="P:proton motive force-driven ATP synthesis"/>
    <property type="evidence" value="ECO:0007669"/>
    <property type="project" value="InterPro"/>
</dbReference>
<protein>
    <recommendedName>
        <fullName evidence="12">ATP synthase complex subunit 8</fullName>
    </recommendedName>
</protein>
<keyword evidence="5 12" id="KW-0138">CF(0)</keyword>
<comment type="similarity">
    <text evidence="2 12">Belongs to the ATPase protein 8 family.</text>
</comment>
<evidence type="ECO:0000256" key="6">
    <source>
        <dbReference type="ARBA" id="ARBA00022692"/>
    </source>
</evidence>
<evidence type="ECO:0000256" key="5">
    <source>
        <dbReference type="ARBA" id="ARBA00022547"/>
    </source>
</evidence>
<feature type="transmembrane region" description="Helical" evidence="13">
    <location>
        <begin position="12"/>
        <end position="32"/>
    </location>
</feature>
<sequence>MPQMSPLSWEILFMYFLVMFLFMSTIIYWSNIKSLNKKSEMKKENKFMNWKW</sequence>
<keyword evidence="11 13" id="KW-0472">Membrane</keyword>
<keyword evidence="10 12" id="KW-0496">Mitochondrion</keyword>